<dbReference type="Proteomes" id="UP001590951">
    <property type="component" value="Unassembled WGS sequence"/>
</dbReference>
<proteinExistence type="predicted"/>
<keyword evidence="2" id="KW-1133">Transmembrane helix</keyword>
<organism evidence="3 4">
    <name type="scientific">Lepraria finkii</name>
    <dbReference type="NCBI Taxonomy" id="1340010"/>
    <lineage>
        <taxon>Eukaryota</taxon>
        <taxon>Fungi</taxon>
        <taxon>Dikarya</taxon>
        <taxon>Ascomycota</taxon>
        <taxon>Pezizomycotina</taxon>
        <taxon>Lecanoromycetes</taxon>
        <taxon>OSLEUM clade</taxon>
        <taxon>Lecanoromycetidae</taxon>
        <taxon>Lecanorales</taxon>
        <taxon>Lecanorineae</taxon>
        <taxon>Stereocaulaceae</taxon>
        <taxon>Lepraria</taxon>
    </lineage>
</organism>
<evidence type="ECO:0000256" key="2">
    <source>
        <dbReference type="SAM" id="Phobius"/>
    </source>
</evidence>
<protein>
    <submittedName>
        <fullName evidence="3">Uncharacterized protein</fullName>
    </submittedName>
</protein>
<feature type="compositionally biased region" description="Basic and acidic residues" evidence="1">
    <location>
        <begin position="206"/>
        <end position="226"/>
    </location>
</feature>
<comment type="caution">
    <text evidence="3">The sequence shown here is derived from an EMBL/GenBank/DDBJ whole genome shotgun (WGS) entry which is preliminary data.</text>
</comment>
<sequence>MLDLSSTLALSCLMTALSSKSRLRSIINTLVICLVYALGLGFALGLVFTTHDFIHSQIASFEWTLEYFERNIKYLFIATGVPSLMLFSCGGIDCGLDDDDDVSTEVPTGVLPEAHLSDNANHDSTTQQRNKEPVTVHTMVPTLKTMVLQTRRKDQYVSPRKISQDFTINNAMKTMSFIEPSALLNTPAPNIMVLQDESQDLHAKSIPEVQQQDKDMTEREDKELKTPETMTPQTESNDKHEGFSLEAQENQKKDHCKSKQSYHREATVSKTMVPNTAVLQKETKDQPTKPTKHPQGNLTGRELSRILLKDFLALKASVKTSSLEESEFLSEVDTYAQRKARTMMETSGASIPFSLCSSSSEELYFQVGVRTTMLSKSGGSRKRPARSTPESGLAAPESEFQAGLRTIMQSRSGMSSRRSGMSTPGSVSSSTSEESEFQAKFRKAMRPNSEKQAGSGRSSRPSTTESAFSNEESEFQAELRMSMGSRKGKGLEF</sequence>
<feature type="region of interest" description="Disordered" evidence="1">
    <location>
        <begin position="206"/>
        <end position="268"/>
    </location>
</feature>
<evidence type="ECO:0000313" key="3">
    <source>
        <dbReference type="EMBL" id="KAL2059048.1"/>
    </source>
</evidence>
<feature type="compositionally biased region" description="Polar residues" evidence="1">
    <location>
        <begin position="118"/>
        <end position="128"/>
    </location>
</feature>
<feature type="compositionally biased region" description="Low complexity" evidence="1">
    <location>
        <begin position="408"/>
        <end position="432"/>
    </location>
</feature>
<keyword evidence="2" id="KW-0472">Membrane</keyword>
<feature type="region of interest" description="Disordered" evidence="1">
    <location>
        <begin position="113"/>
        <end position="133"/>
    </location>
</feature>
<evidence type="ECO:0000313" key="4">
    <source>
        <dbReference type="Proteomes" id="UP001590951"/>
    </source>
</evidence>
<feature type="transmembrane region" description="Helical" evidence="2">
    <location>
        <begin position="28"/>
        <end position="48"/>
    </location>
</feature>
<reference evidence="3 4" key="1">
    <citation type="submission" date="2024-09" db="EMBL/GenBank/DDBJ databases">
        <title>Rethinking Asexuality: The Enigmatic Case of Functional Sexual Genes in Lepraria (Stereocaulaceae).</title>
        <authorList>
            <person name="Doellman M."/>
            <person name="Sun Y."/>
            <person name="Barcenas-Pena A."/>
            <person name="Lumbsch H.T."/>
            <person name="Grewe F."/>
        </authorList>
    </citation>
    <scope>NUCLEOTIDE SEQUENCE [LARGE SCALE GENOMIC DNA]</scope>
    <source>
        <strain evidence="3 4">Grewe 0041</strain>
    </source>
</reference>
<feature type="compositionally biased region" description="Basic and acidic residues" evidence="1">
    <location>
        <begin position="236"/>
        <end position="253"/>
    </location>
</feature>
<dbReference type="EMBL" id="JBHFEH010000001">
    <property type="protein sequence ID" value="KAL2059048.1"/>
    <property type="molecule type" value="Genomic_DNA"/>
</dbReference>
<gene>
    <name evidence="3" type="ORF">ABVK25_000340</name>
</gene>
<name>A0ABR4BRN4_9LECA</name>
<keyword evidence="4" id="KW-1185">Reference proteome</keyword>
<keyword evidence="2" id="KW-0812">Transmembrane</keyword>
<accession>A0ABR4BRN4</accession>
<feature type="region of interest" description="Disordered" evidence="1">
    <location>
        <begin position="375"/>
        <end position="493"/>
    </location>
</feature>
<feature type="compositionally biased region" description="Polar residues" evidence="1">
    <location>
        <begin position="450"/>
        <end position="470"/>
    </location>
</feature>
<evidence type="ECO:0000256" key="1">
    <source>
        <dbReference type="SAM" id="MobiDB-lite"/>
    </source>
</evidence>